<feature type="domain" description="DNA-binding transcriptional repressor CapW winged helix-turn-helix" evidence="3">
    <location>
        <begin position="5"/>
        <end position="85"/>
    </location>
</feature>
<comment type="caution">
    <text evidence="4">The sequence shown here is derived from an EMBL/GenBank/DDBJ whole genome shotgun (WGS) entry which is preliminary data.</text>
</comment>
<evidence type="ECO:0000259" key="3">
    <source>
        <dbReference type="Pfam" id="PF26109"/>
    </source>
</evidence>
<evidence type="ECO:0000313" key="5">
    <source>
        <dbReference type="Proteomes" id="UP000019760"/>
    </source>
</evidence>
<feature type="domain" description="WYL" evidence="1">
    <location>
        <begin position="117"/>
        <end position="182"/>
    </location>
</feature>
<keyword evidence="5" id="KW-1185">Reference proteome</keyword>
<name>A0A023D899_ACIMT</name>
<evidence type="ECO:0000313" key="4">
    <source>
        <dbReference type="EMBL" id="GAJ30319.1"/>
    </source>
</evidence>
<reference evidence="4 5" key="2">
    <citation type="journal article" date="2014" name="FEMS Microbiol. Lett.">
        <title>Draft genomic DNA sequence of the facultatively methylotrophic bacterium Acidomonas methanolica type strain MB58.</title>
        <authorList>
            <person name="Higashiura N."/>
            <person name="Hadano H."/>
            <person name="Hirakawa H."/>
            <person name="Matsutani M."/>
            <person name="Takabe S."/>
            <person name="Matsushita K."/>
            <person name="Azuma Y."/>
        </authorList>
    </citation>
    <scope>NUCLEOTIDE SEQUENCE [LARGE SCALE GENOMIC DNA]</scope>
    <source>
        <strain evidence="4 5">MB58</strain>
    </source>
</reference>
<dbReference type="Pfam" id="PF26109">
    <property type="entry name" value="WHD_BrxR"/>
    <property type="match status" value="1"/>
</dbReference>
<organism evidence="4 5">
    <name type="scientific">Acidomonas methanolica NBRC 104435</name>
    <dbReference type="NCBI Taxonomy" id="1231351"/>
    <lineage>
        <taxon>Bacteria</taxon>
        <taxon>Pseudomonadati</taxon>
        <taxon>Pseudomonadota</taxon>
        <taxon>Alphaproteobacteria</taxon>
        <taxon>Acetobacterales</taxon>
        <taxon>Acetobacteraceae</taxon>
        <taxon>Acidomonas</taxon>
    </lineage>
</organism>
<dbReference type="AlphaFoldDB" id="A0A023D899"/>
<protein>
    <submittedName>
        <fullName evidence="4">Transcriptional regulator</fullName>
    </submittedName>
</protein>
<dbReference type="PROSITE" id="PS52050">
    <property type="entry name" value="WYL"/>
    <property type="match status" value="1"/>
</dbReference>
<dbReference type="InterPro" id="IPR059019">
    <property type="entry name" value="WHD_CapW"/>
</dbReference>
<evidence type="ECO:0000259" key="1">
    <source>
        <dbReference type="Pfam" id="PF13280"/>
    </source>
</evidence>
<dbReference type="PIRSF" id="PIRSF015558">
    <property type="entry name" value="Txn_reg_DeoR_prd"/>
    <property type="match status" value="1"/>
</dbReference>
<accession>A0A023D899</accession>
<reference evidence="5" key="1">
    <citation type="journal article" date="2014" name="FEMS Microbiol. Lett.">
        <title>Draft Genomic DNA Sequence of the Facultatively Methylotrophic Bacterium Acidomonas methanolica type strain MB58.</title>
        <authorList>
            <person name="Higashiura N."/>
            <person name="Hadano H."/>
            <person name="Hirakawa H."/>
            <person name="Matsutani M."/>
            <person name="Takabe S."/>
            <person name="Matsushita K."/>
            <person name="Azuma Y."/>
        </authorList>
    </citation>
    <scope>NUCLEOTIDE SEQUENCE [LARGE SCALE GENOMIC DNA]</scope>
    <source>
        <strain evidence="5">MB58</strain>
    </source>
</reference>
<dbReference type="InterPro" id="IPR059020">
    <property type="entry name" value="CapW_CTD"/>
</dbReference>
<gene>
    <name evidence="4" type="ORF">Amme_121_018</name>
</gene>
<dbReference type="InterPro" id="IPR026881">
    <property type="entry name" value="WYL_dom"/>
</dbReference>
<dbReference type="RefSeq" id="WP_132127137.1">
    <property type="nucleotide sequence ID" value="NZ_BAND01000120.1"/>
</dbReference>
<dbReference type="Proteomes" id="UP000019760">
    <property type="component" value="Unassembled WGS sequence"/>
</dbReference>
<dbReference type="PANTHER" id="PTHR34580:SF3">
    <property type="entry name" value="PROTEIN PAFB"/>
    <property type="match status" value="1"/>
</dbReference>
<evidence type="ECO:0000259" key="2">
    <source>
        <dbReference type="Pfam" id="PF26107"/>
    </source>
</evidence>
<dbReference type="PANTHER" id="PTHR34580">
    <property type="match status" value="1"/>
</dbReference>
<dbReference type="InterPro" id="IPR016634">
    <property type="entry name" value="CapW-like"/>
</dbReference>
<dbReference type="Pfam" id="PF26107">
    <property type="entry name" value="BrxR_CTD"/>
    <property type="match status" value="1"/>
</dbReference>
<dbReference type="Pfam" id="PF13280">
    <property type="entry name" value="WYL"/>
    <property type="match status" value="1"/>
</dbReference>
<sequence length="284" mass="32500">MRWGVEKRLEFIEFRLFWEGGINRADIIEHFGVSVPQASKDLTLYEEKAPGNLLYDKSAKRYMASPHFKPVFLEPHADMYLAQLQTEPLTGIIEDSWLAAVPAFDMMPVPHRSVRVDVLRKLVGAIRSRRALKIKYQSMNTRRPDPEWRSISPHAFGHDGLRWHVRAFCHIDRKFKDFILSRCLDSGDVEEALATASSDRLWHEFFDVVLTANPALSDSQRAVIEQDYEMVGGTVTVPVRKALLYYFQKRLRLDIADKVDRPQEIPVVVSNASEFASALAEATA</sequence>
<feature type="domain" description="DNA-binding transcriptional repressor CapW C-terminal dimerisation" evidence="2">
    <location>
        <begin position="206"/>
        <end position="274"/>
    </location>
</feature>
<dbReference type="InterPro" id="IPR051534">
    <property type="entry name" value="CBASS_pafABC_assoc_protein"/>
</dbReference>
<proteinExistence type="predicted"/>
<dbReference type="OrthoDB" id="6400324at2"/>
<dbReference type="EMBL" id="BAND01000120">
    <property type="protein sequence ID" value="GAJ30319.1"/>
    <property type="molecule type" value="Genomic_DNA"/>
</dbReference>